<dbReference type="InterPro" id="IPR023187">
    <property type="entry name" value="Tscrpt_reg_MarR-type_CS"/>
</dbReference>
<dbReference type="GO" id="GO:0003677">
    <property type="term" value="F:DNA binding"/>
    <property type="evidence" value="ECO:0007669"/>
    <property type="project" value="UniProtKB-KW"/>
</dbReference>
<sequence length="148" mass="16669">MTDKSVGNNIGFLMTDVLRLMRREYNKNSSAMTLMQAKTLLSVSRYPGIRQVTLAEHLEIQPISLARLIDQLAKTGLVERRADSADRRAYCLYVTDAAAEQLMKINQAIGEVRLKAFDGLTVLEIEQLQALLEKIHHNLQDDPSENVS</sequence>
<dbReference type="STRING" id="1792290.MSP8886_00292"/>
<dbReference type="AlphaFoldDB" id="A0A1A8T2E9"/>
<dbReference type="SMART" id="SM00347">
    <property type="entry name" value="HTH_MARR"/>
    <property type="match status" value="1"/>
</dbReference>
<dbReference type="GO" id="GO:0003700">
    <property type="term" value="F:DNA-binding transcription factor activity"/>
    <property type="evidence" value="ECO:0007669"/>
    <property type="project" value="InterPro"/>
</dbReference>
<reference evidence="5 6" key="1">
    <citation type="submission" date="2016-06" db="EMBL/GenBank/DDBJ databases">
        <authorList>
            <person name="Kjaerup R.B."/>
            <person name="Dalgaard T.S."/>
            <person name="Juul-Madsen H.R."/>
        </authorList>
    </citation>
    <scope>NUCLEOTIDE SEQUENCE [LARGE SCALE GENOMIC DNA]</scope>
    <source>
        <strain evidence="5 6">CECT 8886</strain>
    </source>
</reference>
<keyword evidence="3" id="KW-0804">Transcription</keyword>
<dbReference type="InterPro" id="IPR036388">
    <property type="entry name" value="WH-like_DNA-bd_sf"/>
</dbReference>
<dbReference type="Proteomes" id="UP000092544">
    <property type="component" value="Unassembled WGS sequence"/>
</dbReference>
<organism evidence="5 6">
    <name type="scientific">Marinomonas spartinae</name>
    <dbReference type="NCBI Taxonomy" id="1792290"/>
    <lineage>
        <taxon>Bacteria</taxon>
        <taxon>Pseudomonadati</taxon>
        <taxon>Pseudomonadota</taxon>
        <taxon>Gammaproteobacteria</taxon>
        <taxon>Oceanospirillales</taxon>
        <taxon>Oceanospirillaceae</taxon>
        <taxon>Marinomonas</taxon>
    </lineage>
</organism>
<dbReference type="PROSITE" id="PS01117">
    <property type="entry name" value="HTH_MARR_1"/>
    <property type="match status" value="1"/>
</dbReference>
<evidence type="ECO:0000256" key="1">
    <source>
        <dbReference type="ARBA" id="ARBA00023015"/>
    </source>
</evidence>
<dbReference type="InterPro" id="IPR000835">
    <property type="entry name" value="HTH_MarR-typ"/>
</dbReference>
<dbReference type="Gene3D" id="1.10.10.10">
    <property type="entry name" value="Winged helix-like DNA-binding domain superfamily/Winged helix DNA-binding domain"/>
    <property type="match status" value="1"/>
</dbReference>
<dbReference type="PANTHER" id="PTHR42756">
    <property type="entry name" value="TRANSCRIPTIONAL REGULATOR, MARR"/>
    <property type="match status" value="1"/>
</dbReference>
<dbReference type="SUPFAM" id="SSF46785">
    <property type="entry name" value="Winged helix' DNA-binding domain"/>
    <property type="match status" value="1"/>
</dbReference>
<dbReference type="OrthoDB" id="32523at2"/>
<evidence type="ECO:0000313" key="6">
    <source>
        <dbReference type="Proteomes" id="UP000092544"/>
    </source>
</evidence>
<dbReference type="PROSITE" id="PS50995">
    <property type="entry name" value="HTH_MARR_2"/>
    <property type="match status" value="1"/>
</dbReference>
<accession>A0A1A8T2E9</accession>
<gene>
    <name evidence="5" type="primary">slyA_1</name>
    <name evidence="5" type="ORF">MSP8886_00292</name>
</gene>
<evidence type="ECO:0000256" key="3">
    <source>
        <dbReference type="ARBA" id="ARBA00023163"/>
    </source>
</evidence>
<dbReference type="PRINTS" id="PR00598">
    <property type="entry name" value="HTHMARR"/>
</dbReference>
<keyword evidence="6" id="KW-1185">Reference proteome</keyword>
<evidence type="ECO:0000256" key="2">
    <source>
        <dbReference type="ARBA" id="ARBA00023125"/>
    </source>
</evidence>
<evidence type="ECO:0000259" key="4">
    <source>
        <dbReference type="PROSITE" id="PS50995"/>
    </source>
</evidence>
<keyword evidence="2" id="KW-0238">DNA-binding</keyword>
<dbReference type="PANTHER" id="PTHR42756:SF1">
    <property type="entry name" value="TRANSCRIPTIONAL REPRESSOR OF EMRAB OPERON"/>
    <property type="match status" value="1"/>
</dbReference>
<proteinExistence type="predicted"/>
<name>A0A1A8T2E9_9GAMM</name>
<dbReference type="InterPro" id="IPR036390">
    <property type="entry name" value="WH_DNA-bd_sf"/>
</dbReference>
<feature type="domain" description="HTH marR-type" evidence="4">
    <location>
        <begin position="7"/>
        <end position="137"/>
    </location>
</feature>
<dbReference type="Pfam" id="PF01047">
    <property type="entry name" value="MarR"/>
    <property type="match status" value="1"/>
</dbReference>
<dbReference type="RefSeq" id="WP_067011974.1">
    <property type="nucleotide sequence ID" value="NZ_FLOB01000001.1"/>
</dbReference>
<dbReference type="EMBL" id="FLOB01000001">
    <property type="protein sequence ID" value="SBS25482.1"/>
    <property type="molecule type" value="Genomic_DNA"/>
</dbReference>
<protein>
    <submittedName>
        <fullName evidence="5">Transcriptional regulator SlyA</fullName>
    </submittedName>
</protein>
<evidence type="ECO:0000313" key="5">
    <source>
        <dbReference type="EMBL" id="SBS25482.1"/>
    </source>
</evidence>
<keyword evidence="1" id="KW-0805">Transcription regulation</keyword>